<proteinExistence type="predicted"/>
<protein>
    <recommendedName>
        <fullName evidence="3">Rabaptin GTPase-Rab5 binding domain-containing protein</fullName>
    </recommendedName>
</protein>
<feature type="domain" description="Rabaptin GTPase-Rab5 binding" evidence="3">
    <location>
        <begin position="114"/>
        <end position="266"/>
    </location>
</feature>
<feature type="region of interest" description="Disordered" evidence="2">
    <location>
        <begin position="78"/>
        <end position="107"/>
    </location>
</feature>
<dbReference type="Proteomes" id="UP001153714">
    <property type="component" value="Chromosome 16"/>
</dbReference>
<dbReference type="EMBL" id="OU893347">
    <property type="protein sequence ID" value="CAG9786990.1"/>
    <property type="molecule type" value="Genomic_DNA"/>
</dbReference>
<dbReference type="InterPro" id="IPR003914">
    <property type="entry name" value="Rabaptin"/>
</dbReference>
<dbReference type="GO" id="GO:0005096">
    <property type="term" value="F:GTPase activator activity"/>
    <property type="evidence" value="ECO:0007669"/>
    <property type="project" value="InterPro"/>
</dbReference>
<feature type="coiled-coil region" evidence="1">
    <location>
        <begin position="209"/>
        <end position="236"/>
    </location>
</feature>
<evidence type="ECO:0000313" key="5">
    <source>
        <dbReference type="Proteomes" id="UP001153714"/>
    </source>
</evidence>
<feature type="coiled-coil region" evidence="1">
    <location>
        <begin position="117"/>
        <end position="158"/>
    </location>
</feature>
<feature type="compositionally biased region" description="Low complexity" evidence="2">
    <location>
        <begin position="91"/>
        <end position="102"/>
    </location>
</feature>
<name>A0A9N9R0B9_9NEOP</name>
<reference evidence="4" key="1">
    <citation type="submission" date="2021-12" db="EMBL/GenBank/DDBJ databases">
        <authorList>
            <person name="King R."/>
        </authorList>
    </citation>
    <scope>NUCLEOTIDE SEQUENCE</scope>
</reference>
<evidence type="ECO:0000256" key="1">
    <source>
        <dbReference type="SAM" id="Coils"/>
    </source>
</evidence>
<evidence type="ECO:0000259" key="3">
    <source>
        <dbReference type="Pfam" id="PF09311"/>
    </source>
</evidence>
<gene>
    <name evidence="4" type="ORF">DIATSA_LOCUS4901</name>
</gene>
<dbReference type="Pfam" id="PF09311">
    <property type="entry name" value="Rab5-bind"/>
    <property type="match status" value="1"/>
</dbReference>
<evidence type="ECO:0000256" key="2">
    <source>
        <dbReference type="SAM" id="MobiDB-lite"/>
    </source>
</evidence>
<dbReference type="OrthoDB" id="79940at2759"/>
<dbReference type="InterPro" id="IPR015390">
    <property type="entry name" value="Rabaptin_Rab5-bd_dom"/>
</dbReference>
<keyword evidence="1" id="KW-0175">Coiled coil</keyword>
<dbReference type="PANTHER" id="PTHR31179:SF7">
    <property type="entry name" value="FYVE-TYPE DOMAIN-CONTAINING PROTEIN"/>
    <property type="match status" value="1"/>
</dbReference>
<dbReference type="GO" id="GO:0006897">
    <property type="term" value="P:endocytosis"/>
    <property type="evidence" value="ECO:0007669"/>
    <property type="project" value="InterPro"/>
</dbReference>
<accession>A0A9N9R0B9</accession>
<dbReference type="PANTHER" id="PTHR31179">
    <property type="entry name" value="RAB GTPASE-BINDING EFFECTOR PROTEIN"/>
    <property type="match status" value="1"/>
</dbReference>
<keyword evidence="5" id="KW-1185">Reference proteome</keyword>
<organism evidence="4 5">
    <name type="scientific">Diatraea saccharalis</name>
    <name type="common">sugarcane borer</name>
    <dbReference type="NCBI Taxonomy" id="40085"/>
    <lineage>
        <taxon>Eukaryota</taxon>
        <taxon>Metazoa</taxon>
        <taxon>Ecdysozoa</taxon>
        <taxon>Arthropoda</taxon>
        <taxon>Hexapoda</taxon>
        <taxon>Insecta</taxon>
        <taxon>Pterygota</taxon>
        <taxon>Neoptera</taxon>
        <taxon>Endopterygota</taxon>
        <taxon>Lepidoptera</taxon>
        <taxon>Glossata</taxon>
        <taxon>Ditrysia</taxon>
        <taxon>Pyraloidea</taxon>
        <taxon>Crambidae</taxon>
        <taxon>Crambinae</taxon>
        <taxon>Diatraea</taxon>
    </lineage>
</organism>
<reference evidence="4" key="2">
    <citation type="submission" date="2022-10" db="EMBL/GenBank/DDBJ databases">
        <authorList>
            <consortium name="ENA_rothamsted_submissions"/>
            <consortium name="culmorum"/>
            <person name="King R."/>
        </authorList>
    </citation>
    <scope>NUCLEOTIDE SEQUENCE</scope>
</reference>
<evidence type="ECO:0000313" key="4">
    <source>
        <dbReference type="EMBL" id="CAG9786990.1"/>
    </source>
</evidence>
<sequence>MMNVVSNWSGVYARVAWQEVSLAPATLVRTLARKLGADDSEPATKRNMEDNELVQSIIQPLNDEIAVLKEKLRDTDTQLQDALKSKSTKISSPAPNSAGSSGDNKPETEVARRCDMCANYEKQLVSEQARADQARANAHRLEAALKLATEELEGVRAVHDETVRAWGGARAAAAAAVADARAAAAAADAAARDHAAAAAAAQHRALQLVTTLTVDRETLQRKLDTLEKDNAYLVGEYVKKAAEMQNEIIDLPDNVEKMNELEQRWKATPAQADGSHARLQEEFQEFKTETLSVLQLLRYQISGLCRCIDDIEMRHRRKYLLVGSVAEDSNDLPKSIVSIFVNKMGLALSQDKLSACHRLGNAAEGRCRPVLVRFTDLTLRAAVWKKKTALKGTPHTISEFLTRQRRDVFINARKRFGIRRCWTMDGNVIVKLKNGSRQRIFTDCDLSALPVTEDELLQAADPDFVTRTLVSPETRAKPKRLARAKK</sequence>
<dbReference type="AlphaFoldDB" id="A0A9N9R0B9"/>